<reference evidence="1 2" key="1">
    <citation type="submission" date="2014-01" db="EMBL/GenBank/DDBJ databases">
        <authorList>
            <consortium name="Genome Consortium for Active Teaching"/>
            <person name="Sontag T.C."/>
            <person name="Newman J.D."/>
        </authorList>
    </citation>
    <scope>NUCLEOTIDE SEQUENCE [LARGE SCALE GENOMIC DNA]</scope>
    <source>
        <strain evidence="1 2">DSM 19056</strain>
    </source>
</reference>
<name>A0A246B6I7_9FLAO</name>
<evidence type="ECO:0000313" key="1">
    <source>
        <dbReference type="EMBL" id="OWK96999.1"/>
    </source>
</evidence>
<keyword evidence="2" id="KW-1185">Reference proteome</keyword>
<reference evidence="1 2" key="2">
    <citation type="submission" date="2017-05" db="EMBL/GenBank/DDBJ databases">
        <title>Genome of Chryseobacterium haifense.</title>
        <authorList>
            <person name="Newman J.D."/>
        </authorList>
    </citation>
    <scope>NUCLEOTIDE SEQUENCE [LARGE SCALE GENOMIC DNA]</scope>
    <source>
        <strain evidence="1 2">DSM 19056</strain>
    </source>
</reference>
<evidence type="ECO:0000313" key="2">
    <source>
        <dbReference type="Proteomes" id="UP000197587"/>
    </source>
</evidence>
<comment type="caution">
    <text evidence="1">The sequence shown here is derived from an EMBL/GenBank/DDBJ whole genome shotgun (WGS) entry which is preliminary data.</text>
</comment>
<gene>
    <name evidence="1" type="ORF">AP75_13550</name>
</gene>
<dbReference type="Proteomes" id="UP000197587">
    <property type="component" value="Unassembled WGS sequence"/>
</dbReference>
<proteinExistence type="predicted"/>
<dbReference type="EMBL" id="JASZ02000057">
    <property type="protein sequence ID" value="OWK96999.1"/>
    <property type="molecule type" value="Genomic_DNA"/>
</dbReference>
<sequence>MSCSVSKELRKERKDWDFKNWEQEYKDRAFCLCISNGYENKELEKLLIRYDRSLYNPLGRAIFDKSLVPIIKNEIVKIRIDSINSIGKYPDDLKTIYNKREVLSHCINFYKSEMLDSLAKSQKKNWIKINNILGEIHKEVPTY</sequence>
<dbReference type="InterPro" id="IPR038314">
    <property type="entry name" value="T6SS_sf"/>
</dbReference>
<protein>
    <submittedName>
        <fullName evidence="1">Uncharacterized protein</fullName>
    </submittedName>
</protein>
<organism evidence="1 2">
    <name type="scientific">Kaistella haifensis DSM 19056</name>
    <dbReference type="NCBI Taxonomy" id="1450526"/>
    <lineage>
        <taxon>Bacteria</taxon>
        <taxon>Pseudomonadati</taxon>
        <taxon>Bacteroidota</taxon>
        <taxon>Flavobacteriia</taxon>
        <taxon>Flavobacteriales</taxon>
        <taxon>Weeksellaceae</taxon>
        <taxon>Chryseobacterium group</taxon>
        <taxon>Kaistella</taxon>
    </lineage>
</organism>
<dbReference type="Gene3D" id="1.20.120.1620">
    <property type="match status" value="1"/>
</dbReference>
<dbReference type="AlphaFoldDB" id="A0A246B6I7"/>
<accession>A0A246B6I7</accession>